<dbReference type="Proteomes" id="UP001516400">
    <property type="component" value="Unassembled WGS sequence"/>
</dbReference>
<evidence type="ECO:0000256" key="4">
    <source>
        <dbReference type="ARBA" id="ARBA00022714"/>
    </source>
</evidence>
<evidence type="ECO:0000256" key="1">
    <source>
        <dbReference type="ARBA" id="ARBA00001924"/>
    </source>
</evidence>
<keyword evidence="5" id="KW-0411">Iron-sulfur</keyword>
<dbReference type="GO" id="GO:0051537">
    <property type="term" value="F:2 iron, 2 sulfur cluster binding"/>
    <property type="evidence" value="ECO:0007669"/>
    <property type="project" value="UniProtKB-KW"/>
</dbReference>
<dbReference type="EMBL" id="JABFTP020000021">
    <property type="protein sequence ID" value="KAL3270338.1"/>
    <property type="molecule type" value="Genomic_DNA"/>
</dbReference>
<dbReference type="PANTHER" id="PTHR11908">
    <property type="entry name" value="XANTHINE DEHYDROGENASE"/>
    <property type="match status" value="1"/>
</dbReference>
<evidence type="ECO:0000313" key="8">
    <source>
        <dbReference type="EMBL" id="KAL3270338.1"/>
    </source>
</evidence>
<dbReference type="Gene3D" id="3.30.365.10">
    <property type="entry name" value="Aldehyde oxidase/xanthine dehydrogenase, molybdopterin binding domain"/>
    <property type="match status" value="2"/>
</dbReference>
<feature type="domain" description="Aldehyde oxidase/xanthine dehydrogenase first molybdopterin binding" evidence="7">
    <location>
        <begin position="1"/>
        <end position="140"/>
    </location>
</feature>
<comment type="similarity">
    <text evidence="2">Belongs to the xanthine dehydrogenase family.</text>
</comment>
<evidence type="ECO:0000259" key="7">
    <source>
        <dbReference type="Pfam" id="PF02738"/>
    </source>
</evidence>
<keyword evidence="9" id="KW-1185">Reference proteome</keyword>
<evidence type="ECO:0000313" key="9">
    <source>
        <dbReference type="Proteomes" id="UP001516400"/>
    </source>
</evidence>
<dbReference type="PANTHER" id="PTHR11908:SF132">
    <property type="entry name" value="ALDEHYDE OXIDASE 1-RELATED"/>
    <property type="match status" value="1"/>
</dbReference>
<keyword evidence="4" id="KW-0408">Iron</keyword>
<comment type="caution">
    <text evidence="8">The sequence shown here is derived from an EMBL/GenBank/DDBJ whole genome shotgun (WGS) entry which is preliminary data.</text>
</comment>
<comment type="cofactor">
    <cofactor evidence="6">
        <name>[2Fe-2S] cluster</name>
        <dbReference type="ChEBI" id="CHEBI:190135"/>
    </cofactor>
</comment>
<dbReference type="InterPro" id="IPR008274">
    <property type="entry name" value="AldOxase/xan_DH_MoCoBD1"/>
</dbReference>
<dbReference type="FunFam" id="3.30.365.10:FF:000001">
    <property type="entry name" value="Xanthine dehydrogenase oxidase"/>
    <property type="match status" value="1"/>
</dbReference>
<gene>
    <name evidence="8" type="ORF">HHI36_009386</name>
</gene>
<keyword evidence="3" id="KW-0500">Molybdenum</keyword>
<reference evidence="8 9" key="1">
    <citation type="journal article" date="2021" name="BMC Biol.">
        <title>Horizontally acquired antibacterial genes associated with adaptive radiation of ladybird beetles.</title>
        <authorList>
            <person name="Li H.S."/>
            <person name="Tang X.F."/>
            <person name="Huang Y.H."/>
            <person name="Xu Z.Y."/>
            <person name="Chen M.L."/>
            <person name="Du X.Y."/>
            <person name="Qiu B.Y."/>
            <person name="Chen P.T."/>
            <person name="Zhang W."/>
            <person name="Slipinski A."/>
            <person name="Escalona H.E."/>
            <person name="Waterhouse R.M."/>
            <person name="Zwick A."/>
            <person name="Pang H."/>
        </authorList>
    </citation>
    <scope>NUCLEOTIDE SEQUENCE [LARGE SCALE GENOMIC DNA]</scope>
    <source>
        <strain evidence="8">SYSU2018</strain>
    </source>
</reference>
<dbReference type="InterPro" id="IPR016208">
    <property type="entry name" value="Ald_Oxase/xanthine_DH-like"/>
</dbReference>
<dbReference type="SUPFAM" id="SSF56003">
    <property type="entry name" value="Molybdenum cofactor-binding domain"/>
    <property type="match status" value="1"/>
</dbReference>
<evidence type="ECO:0000256" key="2">
    <source>
        <dbReference type="ARBA" id="ARBA00006849"/>
    </source>
</evidence>
<accession>A0ABD2MV65</accession>
<name>A0ABD2MV65_9CUCU</name>
<comment type="cofactor">
    <cofactor evidence="1">
        <name>Mo-molybdopterin</name>
        <dbReference type="ChEBI" id="CHEBI:71302"/>
    </cofactor>
</comment>
<dbReference type="Pfam" id="PF02738">
    <property type="entry name" value="MoCoBD_1"/>
    <property type="match status" value="1"/>
</dbReference>
<protein>
    <recommendedName>
        <fullName evidence="7">Aldehyde oxidase/xanthine dehydrogenase first molybdopterin binding domain-containing protein</fullName>
    </recommendedName>
</protein>
<organism evidence="8 9">
    <name type="scientific">Cryptolaemus montrouzieri</name>
    <dbReference type="NCBI Taxonomy" id="559131"/>
    <lineage>
        <taxon>Eukaryota</taxon>
        <taxon>Metazoa</taxon>
        <taxon>Ecdysozoa</taxon>
        <taxon>Arthropoda</taxon>
        <taxon>Hexapoda</taxon>
        <taxon>Insecta</taxon>
        <taxon>Pterygota</taxon>
        <taxon>Neoptera</taxon>
        <taxon>Endopterygota</taxon>
        <taxon>Coleoptera</taxon>
        <taxon>Polyphaga</taxon>
        <taxon>Cucujiformia</taxon>
        <taxon>Coccinelloidea</taxon>
        <taxon>Coccinellidae</taxon>
        <taxon>Scymninae</taxon>
        <taxon>Scymnini</taxon>
        <taxon>Cryptolaemus</taxon>
    </lineage>
</organism>
<dbReference type="InterPro" id="IPR037165">
    <property type="entry name" value="AldOxase/xan_DH_Mopterin-bd_sf"/>
</dbReference>
<keyword evidence="4" id="KW-0001">2Fe-2S</keyword>
<sequence length="141" mass="15157">MGGQEHFYLETQAVIAVPKIEDDEIELHCSTQNPTELSKLVAKVLGLGQNKVITKVKRLGGGFGGKESKPAVVGIPAAVAALKLGRPIRVMLDRDEDILISGGRHPFQMKYKVAFDDCGKILGCKIAIYCNAGYSTDLSPS</sequence>
<keyword evidence="4" id="KW-0479">Metal-binding</keyword>
<proteinExistence type="inferred from homology"/>
<evidence type="ECO:0000256" key="5">
    <source>
        <dbReference type="ARBA" id="ARBA00023014"/>
    </source>
</evidence>
<dbReference type="AlphaFoldDB" id="A0ABD2MV65"/>
<feature type="non-terminal residue" evidence="8">
    <location>
        <position position="141"/>
    </location>
</feature>
<evidence type="ECO:0000256" key="6">
    <source>
        <dbReference type="ARBA" id="ARBA00034078"/>
    </source>
</evidence>
<evidence type="ECO:0000256" key="3">
    <source>
        <dbReference type="ARBA" id="ARBA00022505"/>
    </source>
</evidence>